<evidence type="ECO:0000313" key="1">
    <source>
        <dbReference type="EMBL" id="STZ54829.1"/>
    </source>
</evidence>
<proteinExistence type="predicted"/>
<accession>A0A378T214</accession>
<sequence length="40" mass="4825">MDQGRFDHQPFNYNGSWVTPIFDPGYNAWGFWFFGIWIPL</sequence>
<name>A0A378T214_9MYCO</name>
<dbReference type="Proteomes" id="UP000254945">
    <property type="component" value="Unassembled WGS sequence"/>
</dbReference>
<dbReference type="EMBL" id="UGQQ01000001">
    <property type="protein sequence ID" value="STZ54829.1"/>
    <property type="molecule type" value="Genomic_DNA"/>
</dbReference>
<protein>
    <submittedName>
        <fullName evidence="1">Uncharacterized protein</fullName>
    </submittedName>
</protein>
<dbReference type="AlphaFoldDB" id="A0A378T214"/>
<evidence type="ECO:0000313" key="2">
    <source>
        <dbReference type="Proteomes" id="UP000254945"/>
    </source>
</evidence>
<gene>
    <name evidence="1" type="ORF">NCTC4524_02468</name>
</gene>
<organism evidence="1 2">
    <name type="scientific">Mycolicibacterium senegalense</name>
    <dbReference type="NCBI Taxonomy" id="1796"/>
    <lineage>
        <taxon>Bacteria</taxon>
        <taxon>Bacillati</taxon>
        <taxon>Actinomycetota</taxon>
        <taxon>Actinomycetes</taxon>
        <taxon>Mycobacteriales</taxon>
        <taxon>Mycobacteriaceae</taxon>
        <taxon>Mycolicibacterium</taxon>
    </lineage>
</organism>
<reference evidence="1 2" key="1">
    <citation type="submission" date="2018-06" db="EMBL/GenBank/DDBJ databases">
        <authorList>
            <consortium name="Pathogen Informatics"/>
            <person name="Doyle S."/>
        </authorList>
    </citation>
    <scope>NUCLEOTIDE SEQUENCE [LARGE SCALE GENOMIC DNA]</scope>
    <source>
        <strain evidence="1 2">NCTC4524</strain>
    </source>
</reference>